<keyword evidence="2" id="KW-1185">Reference proteome</keyword>
<evidence type="ECO:0000313" key="1">
    <source>
        <dbReference type="EMBL" id="KAK9827261.1"/>
    </source>
</evidence>
<comment type="caution">
    <text evidence="1">The sequence shown here is derived from an EMBL/GenBank/DDBJ whole genome shotgun (WGS) entry which is preliminary data.</text>
</comment>
<dbReference type="AlphaFoldDB" id="A0AAW1R0P4"/>
<protein>
    <submittedName>
        <fullName evidence="1">Uncharacterized protein</fullName>
    </submittedName>
</protein>
<organism evidence="1 2">
    <name type="scientific">Elliptochloris bilobata</name>
    <dbReference type="NCBI Taxonomy" id="381761"/>
    <lineage>
        <taxon>Eukaryota</taxon>
        <taxon>Viridiplantae</taxon>
        <taxon>Chlorophyta</taxon>
        <taxon>core chlorophytes</taxon>
        <taxon>Trebouxiophyceae</taxon>
        <taxon>Trebouxiophyceae incertae sedis</taxon>
        <taxon>Elliptochloris clade</taxon>
        <taxon>Elliptochloris</taxon>
    </lineage>
</organism>
<sequence>MFALRLSGLSTAVEEEAEGKPLAINLMGTPEDILAWPFFQAFLPGVLRYGQLFKSGIANIVSDYMEWVFHPMVGTAGHPGEVDKPADFCFREFMLARSDALFLALAESLVEHAGVVSSQNNTFWRNQRFVHDHYARLQPAAGLPSLSRQS</sequence>
<reference evidence="1 2" key="1">
    <citation type="journal article" date="2024" name="Nat. Commun.">
        <title>Phylogenomics reveals the evolutionary origins of lichenization in chlorophyte algae.</title>
        <authorList>
            <person name="Puginier C."/>
            <person name="Libourel C."/>
            <person name="Otte J."/>
            <person name="Skaloud P."/>
            <person name="Haon M."/>
            <person name="Grisel S."/>
            <person name="Petersen M."/>
            <person name="Berrin J.G."/>
            <person name="Delaux P.M."/>
            <person name="Dal Grande F."/>
            <person name="Keller J."/>
        </authorList>
    </citation>
    <scope>NUCLEOTIDE SEQUENCE [LARGE SCALE GENOMIC DNA]</scope>
    <source>
        <strain evidence="1 2">SAG 245.80</strain>
    </source>
</reference>
<dbReference type="Proteomes" id="UP001445335">
    <property type="component" value="Unassembled WGS sequence"/>
</dbReference>
<accession>A0AAW1R0P4</accession>
<name>A0AAW1R0P4_9CHLO</name>
<gene>
    <name evidence="1" type="ORF">WJX81_005247</name>
</gene>
<dbReference type="EMBL" id="JALJOU010000060">
    <property type="protein sequence ID" value="KAK9827261.1"/>
    <property type="molecule type" value="Genomic_DNA"/>
</dbReference>
<proteinExistence type="predicted"/>
<evidence type="ECO:0000313" key="2">
    <source>
        <dbReference type="Proteomes" id="UP001445335"/>
    </source>
</evidence>